<name>A0ACB9TCZ9_HOLOL</name>
<accession>A0ACB9TCZ9</accession>
<organism evidence="1 2">
    <name type="scientific">Holotrichia oblita</name>
    <name type="common">Chafer beetle</name>
    <dbReference type="NCBI Taxonomy" id="644536"/>
    <lineage>
        <taxon>Eukaryota</taxon>
        <taxon>Metazoa</taxon>
        <taxon>Ecdysozoa</taxon>
        <taxon>Arthropoda</taxon>
        <taxon>Hexapoda</taxon>
        <taxon>Insecta</taxon>
        <taxon>Pterygota</taxon>
        <taxon>Neoptera</taxon>
        <taxon>Endopterygota</taxon>
        <taxon>Coleoptera</taxon>
        <taxon>Polyphaga</taxon>
        <taxon>Scarabaeiformia</taxon>
        <taxon>Scarabaeidae</taxon>
        <taxon>Melolonthinae</taxon>
        <taxon>Holotrichia</taxon>
    </lineage>
</organism>
<reference evidence="1" key="1">
    <citation type="submission" date="2022-04" db="EMBL/GenBank/DDBJ databases">
        <title>Chromosome-scale genome assembly of Holotrichia oblita Faldermann.</title>
        <authorList>
            <person name="Rongchong L."/>
        </authorList>
    </citation>
    <scope>NUCLEOTIDE SEQUENCE</scope>
    <source>
        <strain evidence="1">81SQS9</strain>
    </source>
</reference>
<gene>
    <name evidence="1" type="ORF">MML48_3g00003508</name>
</gene>
<protein>
    <submittedName>
        <fullName evidence="1">Procollagen-lysine2-oxoglutarate 5-dioxygenase/glycosyltransferase 25 family member</fullName>
    </submittedName>
</protein>
<evidence type="ECO:0000313" key="2">
    <source>
        <dbReference type="Proteomes" id="UP001056778"/>
    </source>
</evidence>
<sequence>MMLLQGKLIIIYIFIVIINADDELSLQCESKTDACTDKTKNTYTIAANNASIELLPVTVSIFLHILVSDNVLVVTVATSETDGFNRYLQSAREYRIQPTILGFGQEWKGGDDIKRYTGGGWKVNLLKEHLQKFKDDKDKIVLFTDAYDVMFLGDLRRITENFKLTGARVLFGAEAFCWPNEDLASKYPKSEKGKPYLNSGLYIGYMPEIMELLERKDIKDTDDDQLYFTEAYLDENLREKLKFKLDHESQIFQNLNGASNEVQLHGDGKEHEIKLKNVLTHTEPLIIHGNGPSKIRLNHLGNYISKAWTPDRNCKHCTYGLINLTNVESADIPTVFVALFVEQATPFFEEQLLKLHAQEYPKERVHLFIHNNIKYHKDHIKEFVEKYGKDYFSVKEITPEDEISEWAARDLSLDQCLLKDCDYYFSVDATVHLDNPYTVKLLIEQNRTVVAPLLVRSGKAWSNFWGALTTDGYYSRSDDYMDIVYNNKRGLWNVPFVSSAYLINGTLLKKFDRTKLNYIRSNYDADMAFCANLRDLDVFMFVSNRLDFGHLVNPDTYDITRAKPDMYQIFENEIDWEERYIHEDYAENFNPNKTAKQPCPDVYWFPIVSPRFCKDLIDMMENFGGWSDGSNKDSRLEGGYEAVPTRDIHMNQVGWERHWLYFLQKYVRPLQEMVFIGYEHNPPRSLMNFVVRYRPDEQPSLRPHHDSSTYTINIALNQKGDDYEGGGCRFIRYNCSVVETKSGWVLMHPGKLTHYHEGLLVTKGTRYIMIAFVDP</sequence>
<evidence type="ECO:0000313" key="1">
    <source>
        <dbReference type="EMBL" id="KAI4464545.1"/>
    </source>
</evidence>
<keyword evidence="2" id="KW-1185">Reference proteome</keyword>
<proteinExistence type="predicted"/>
<dbReference type="Proteomes" id="UP001056778">
    <property type="component" value="Chromosome 3"/>
</dbReference>
<comment type="caution">
    <text evidence="1">The sequence shown here is derived from an EMBL/GenBank/DDBJ whole genome shotgun (WGS) entry which is preliminary data.</text>
</comment>
<dbReference type="EMBL" id="CM043017">
    <property type="protein sequence ID" value="KAI4464545.1"/>
    <property type="molecule type" value="Genomic_DNA"/>
</dbReference>